<evidence type="ECO:0000313" key="2">
    <source>
        <dbReference type="Proteomes" id="UP000533637"/>
    </source>
</evidence>
<name>A0ABR6KK79_9BACT</name>
<gene>
    <name evidence="1" type="ORF">GGQ57_001221</name>
</gene>
<keyword evidence="2" id="KW-1185">Reference proteome</keyword>
<dbReference type="EMBL" id="JACHOC010000002">
    <property type="protein sequence ID" value="MBB4621327.1"/>
    <property type="molecule type" value="Genomic_DNA"/>
</dbReference>
<organism evidence="1 2">
    <name type="scientific">Parabacteroides faecis</name>
    <dbReference type="NCBI Taxonomy" id="1217282"/>
    <lineage>
        <taxon>Bacteria</taxon>
        <taxon>Pseudomonadati</taxon>
        <taxon>Bacteroidota</taxon>
        <taxon>Bacteroidia</taxon>
        <taxon>Bacteroidales</taxon>
        <taxon>Tannerellaceae</taxon>
        <taxon>Parabacteroides</taxon>
    </lineage>
</organism>
<evidence type="ECO:0000313" key="1">
    <source>
        <dbReference type="EMBL" id="MBB4621327.1"/>
    </source>
</evidence>
<comment type="caution">
    <text evidence="1">The sequence shown here is derived from an EMBL/GenBank/DDBJ whole genome shotgun (WGS) entry which is preliminary data.</text>
</comment>
<sequence>MSYKENYQRMICCNKATGYAIYHCLLLAYDRHCRETALSGITDRDITAISEILLVSERWIRHVIRKYHLFYLILDEYFPEPGWEEMEKVI</sequence>
<protein>
    <submittedName>
        <fullName evidence="1">Uncharacterized protein</fullName>
    </submittedName>
</protein>
<proteinExistence type="predicted"/>
<dbReference type="Proteomes" id="UP000533637">
    <property type="component" value="Unassembled WGS sequence"/>
</dbReference>
<accession>A0ABR6KK79</accession>
<reference evidence="1 2" key="1">
    <citation type="submission" date="2020-08" db="EMBL/GenBank/DDBJ databases">
        <title>Genomic Encyclopedia of Type Strains, Phase IV (KMG-IV): sequencing the most valuable type-strain genomes for metagenomic binning, comparative biology and taxonomic classification.</title>
        <authorList>
            <person name="Goeker M."/>
        </authorList>
    </citation>
    <scope>NUCLEOTIDE SEQUENCE [LARGE SCALE GENOMIC DNA]</scope>
    <source>
        <strain evidence="1 2">DSM 102983</strain>
    </source>
</reference>
<dbReference type="RefSeq" id="WP_183669563.1">
    <property type="nucleotide sequence ID" value="NZ_BMPB01000002.1"/>
</dbReference>